<dbReference type="AlphaFoldDB" id="A0A2A6RMP0"/>
<proteinExistence type="predicted"/>
<name>A0A2A6RMP0_9CHLR</name>
<dbReference type="Proteomes" id="UP000220527">
    <property type="component" value="Unassembled WGS sequence"/>
</dbReference>
<reference evidence="3" key="1">
    <citation type="submission" date="2017-08" db="EMBL/GenBank/DDBJ databases">
        <authorList>
            <person name="Grouzdev D.S."/>
            <person name="Gaisin V.A."/>
            <person name="Rysina M.S."/>
            <person name="Gorlenko V.M."/>
        </authorList>
    </citation>
    <scope>NUCLEOTIDE SEQUENCE [LARGE SCALE GENOMIC DNA]</scope>
    <source>
        <strain evidence="3">Kir15-3F</strain>
    </source>
</reference>
<organism evidence="2 3">
    <name type="scientific">Candidatus Viridilinea mediisalina</name>
    <dbReference type="NCBI Taxonomy" id="2024553"/>
    <lineage>
        <taxon>Bacteria</taxon>
        <taxon>Bacillati</taxon>
        <taxon>Chloroflexota</taxon>
        <taxon>Chloroflexia</taxon>
        <taxon>Chloroflexales</taxon>
        <taxon>Chloroflexineae</taxon>
        <taxon>Oscillochloridaceae</taxon>
        <taxon>Candidatus Viridilinea</taxon>
    </lineage>
</organism>
<feature type="region of interest" description="Disordered" evidence="1">
    <location>
        <begin position="1"/>
        <end position="38"/>
    </location>
</feature>
<comment type="caution">
    <text evidence="2">The sequence shown here is derived from an EMBL/GenBank/DDBJ whole genome shotgun (WGS) entry which is preliminary data.</text>
</comment>
<keyword evidence="3" id="KW-1185">Reference proteome</keyword>
<gene>
    <name evidence="2" type="ORF">CJ255_03975</name>
</gene>
<evidence type="ECO:0000313" key="2">
    <source>
        <dbReference type="EMBL" id="PDW04322.1"/>
    </source>
</evidence>
<protein>
    <submittedName>
        <fullName evidence="2">Uncharacterized protein</fullName>
    </submittedName>
</protein>
<dbReference type="RefSeq" id="WP_097642800.1">
    <property type="nucleotide sequence ID" value="NZ_NQWI01000011.1"/>
</dbReference>
<dbReference type="EMBL" id="NQWI01000011">
    <property type="protein sequence ID" value="PDW04322.1"/>
    <property type="molecule type" value="Genomic_DNA"/>
</dbReference>
<feature type="compositionally biased region" description="Basic and acidic residues" evidence="1">
    <location>
        <begin position="16"/>
        <end position="27"/>
    </location>
</feature>
<sequence length="63" mass="6875">MGRALGRGTVGAQQRPRNDAPEIHEPEATAAPWDGKRTNDLLGVRRAATMRSPTDPTAHTWQV</sequence>
<evidence type="ECO:0000313" key="3">
    <source>
        <dbReference type="Proteomes" id="UP000220527"/>
    </source>
</evidence>
<accession>A0A2A6RMP0</accession>
<evidence type="ECO:0000256" key="1">
    <source>
        <dbReference type="SAM" id="MobiDB-lite"/>
    </source>
</evidence>